<dbReference type="GO" id="GO:0005249">
    <property type="term" value="F:voltage-gated potassium channel activity"/>
    <property type="evidence" value="ECO:0007669"/>
    <property type="project" value="InterPro"/>
</dbReference>
<keyword evidence="4 5" id="KW-0472">Membrane</keyword>
<dbReference type="EMBL" id="GL378334">
    <property type="protein sequence ID" value="EFJ49704.1"/>
    <property type="molecule type" value="Genomic_DNA"/>
</dbReference>
<dbReference type="InParanoid" id="D8TRU0"/>
<name>D8TRU0_VOLCA</name>
<dbReference type="OrthoDB" id="426293at2759"/>
<evidence type="ECO:0000313" key="7">
    <source>
        <dbReference type="EMBL" id="EFJ49704.1"/>
    </source>
</evidence>
<dbReference type="InterPro" id="IPR003938">
    <property type="entry name" value="K_chnl_volt-dep_EAG/ELK/ERG"/>
</dbReference>
<evidence type="ECO:0000256" key="5">
    <source>
        <dbReference type="SAM" id="Phobius"/>
    </source>
</evidence>
<evidence type="ECO:0000313" key="8">
    <source>
        <dbReference type="Proteomes" id="UP000001058"/>
    </source>
</evidence>
<gene>
    <name evidence="7" type="ORF">VOLCADRAFT_59193</name>
</gene>
<keyword evidence="3 5" id="KW-1133">Transmembrane helix</keyword>
<dbReference type="PRINTS" id="PR01463">
    <property type="entry name" value="EAGCHANLFMLY"/>
</dbReference>
<dbReference type="InterPro" id="IPR005821">
    <property type="entry name" value="Ion_trans_dom"/>
</dbReference>
<feature type="domain" description="Ion transport" evidence="6">
    <location>
        <begin position="26"/>
        <end position="186"/>
    </location>
</feature>
<sequence>MHRILHLRGAIDAVLPIYIPEEISRRAWDVLIMALVVWTAVTVPLSVSFGMPSSSEWQVLGYVITALFAVDLLVNFRTAYHNHQGELVRDSATLAAHYMKAWFWVDLFGTIPFDTIVLWTGALKSAHGEASSAQLAALGFLKAPRLLRLGRLLRFLDSFKNAKVFRIIQLFMGMLLISHWLACVWY</sequence>
<proteinExistence type="predicted"/>
<evidence type="ECO:0000256" key="4">
    <source>
        <dbReference type="ARBA" id="ARBA00023136"/>
    </source>
</evidence>
<comment type="subcellular location">
    <subcellularLocation>
        <location evidence="1">Membrane</location>
        <topology evidence="1">Multi-pass membrane protein</topology>
    </subcellularLocation>
</comment>
<organism evidence="8">
    <name type="scientific">Volvox carteri f. nagariensis</name>
    <dbReference type="NCBI Taxonomy" id="3068"/>
    <lineage>
        <taxon>Eukaryota</taxon>
        <taxon>Viridiplantae</taxon>
        <taxon>Chlorophyta</taxon>
        <taxon>core chlorophytes</taxon>
        <taxon>Chlorophyceae</taxon>
        <taxon>CS clade</taxon>
        <taxon>Chlamydomonadales</taxon>
        <taxon>Volvocaceae</taxon>
        <taxon>Volvox</taxon>
    </lineage>
</organism>
<protein>
    <recommendedName>
        <fullName evidence="6">Ion transport domain-containing protein</fullName>
    </recommendedName>
</protein>
<reference evidence="7 8" key="1">
    <citation type="journal article" date="2010" name="Science">
        <title>Genomic analysis of organismal complexity in the multicellular green alga Volvox carteri.</title>
        <authorList>
            <person name="Prochnik S.E."/>
            <person name="Umen J."/>
            <person name="Nedelcu A.M."/>
            <person name="Hallmann A."/>
            <person name="Miller S.M."/>
            <person name="Nishii I."/>
            <person name="Ferris P."/>
            <person name="Kuo A."/>
            <person name="Mitros T."/>
            <person name="Fritz-Laylin L.K."/>
            <person name="Hellsten U."/>
            <person name="Chapman J."/>
            <person name="Simakov O."/>
            <person name="Rensing S.A."/>
            <person name="Terry A."/>
            <person name="Pangilinan J."/>
            <person name="Kapitonov V."/>
            <person name="Jurka J."/>
            <person name="Salamov A."/>
            <person name="Shapiro H."/>
            <person name="Schmutz J."/>
            <person name="Grimwood J."/>
            <person name="Lindquist E."/>
            <person name="Lucas S."/>
            <person name="Grigoriev I.V."/>
            <person name="Schmitt R."/>
            <person name="Kirk D."/>
            <person name="Rokhsar D.S."/>
        </authorList>
    </citation>
    <scope>NUCLEOTIDE SEQUENCE [LARGE SCALE GENOMIC DNA]</scope>
    <source>
        <strain evidence="8">f. Nagariensis / Eve</strain>
    </source>
</reference>
<feature type="transmembrane region" description="Helical" evidence="5">
    <location>
        <begin position="59"/>
        <end position="80"/>
    </location>
</feature>
<dbReference type="PANTHER" id="PTHR10217:SF435">
    <property type="entry name" value="POTASSIUM VOLTAGE-GATED CHANNEL PROTEIN EAG"/>
    <property type="match status" value="1"/>
</dbReference>
<dbReference type="InterPro" id="IPR050818">
    <property type="entry name" value="KCNH_animal-type"/>
</dbReference>
<feature type="non-terminal residue" evidence="7">
    <location>
        <position position="186"/>
    </location>
</feature>
<keyword evidence="2 5" id="KW-0812">Transmembrane</keyword>
<keyword evidence="8" id="KW-1185">Reference proteome</keyword>
<feature type="transmembrane region" description="Helical" evidence="5">
    <location>
        <begin position="164"/>
        <end position="182"/>
    </location>
</feature>
<dbReference type="GO" id="GO:0005886">
    <property type="term" value="C:plasma membrane"/>
    <property type="evidence" value="ECO:0007669"/>
    <property type="project" value="TreeGrafter"/>
</dbReference>
<dbReference type="GeneID" id="9623916"/>
<evidence type="ECO:0000259" key="6">
    <source>
        <dbReference type="Pfam" id="PF00520"/>
    </source>
</evidence>
<evidence type="ECO:0000256" key="3">
    <source>
        <dbReference type="ARBA" id="ARBA00022989"/>
    </source>
</evidence>
<dbReference type="GO" id="GO:0042391">
    <property type="term" value="P:regulation of membrane potential"/>
    <property type="evidence" value="ECO:0007669"/>
    <property type="project" value="TreeGrafter"/>
</dbReference>
<dbReference type="KEGG" id="vcn:VOLCADRAFT_59193"/>
<dbReference type="AlphaFoldDB" id="D8TRU0"/>
<accession>D8TRU0</accession>
<dbReference type="Gene3D" id="1.10.287.70">
    <property type="match status" value="1"/>
</dbReference>
<dbReference type="Pfam" id="PF00520">
    <property type="entry name" value="Ion_trans"/>
    <property type="match status" value="1"/>
</dbReference>
<dbReference type="SUPFAM" id="SSF81324">
    <property type="entry name" value="Voltage-gated potassium channels"/>
    <property type="match status" value="1"/>
</dbReference>
<dbReference type="PANTHER" id="PTHR10217">
    <property type="entry name" value="VOLTAGE AND LIGAND GATED POTASSIUM CHANNEL"/>
    <property type="match status" value="1"/>
</dbReference>
<evidence type="ECO:0000256" key="2">
    <source>
        <dbReference type="ARBA" id="ARBA00022692"/>
    </source>
</evidence>
<evidence type="ECO:0000256" key="1">
    <source>
        <dbReference type="ARBA" id="ARBA00004141"/>
    </source>
</evidence>
<dbReference type="eggNOG" id="KOG0498">
    <property type="taxonomic scope" value="Eukaryota"/>
</dbReference>
<feature type="transmembrane region" description="Helical" evidence="5">
    <location>
        <begin position="101"/>
        <end position="120"/>
    </location>
</feature>
<dbReference type="Proteomes" id="UP000001058">
    <property type="component" value="Unassembled WGS sequence"/>
</dbReference>
<feature type="transmembrane region" description="Helical" evidence="5">
    <location>
        <begin position="27"/>
        <end position="47"/>
    </location>
</feature>
<dbReference type="RefSeq" id="XP_002949211.1">
    <property type="nucleotide sequence ID" value="XM_002949165.1"/>
</dbReference>